<evidence type="ECO:0000256" key="1">
    <source>
        <dbReference type="SAM" id="MobiDB-lite"/>
    </source>
</evidence>
<feature type="non-terminal residue" evidence="2">
    <location>
        <position position="294"/>
    </location>
</feature>
<dbReference type="Proteomes" id="UP000824469">
    <property type="component" value="Unassembled WGS sequence"/>
</dbReference>
<evidence type="ECO:0000313" key="3">
    <source>
        <dbReference type="Proteomes" id="UP000824469"/>
    </source>
</evidence>
<accession>A0AA38G538</accession>
<comment type="caution">
    <text evidence="2">The sequence shown here is derived from an EMBL/GenBank/DDBJ whole genome shotgun (WGS) entry which is preliminary data.</text>
</comment>
<reference evidence="2 3" key="1">
    <citation type="journal article" date="2021" name="Nat. Plants">
        <title>The Taxus genome provides insights into paclitaxel biosynthesis.</title>
        <authorList>
            <person name="Xiong X."/>
            <person name="Gou J."/>
            <person name="Liao Q."/>
            <person name="Li Y."/>
            <person name="Zhou Q."/>
            <person name="Bi G."/>
            <person name="Li C."/>
            <person name="Du R."/>
            <person name="Wang X."/>
            <person name="Sun T."/>
            <person name="Guo L."/>
            <person name="Liang H."/>
            <person name="Lu P."/>
            <person name="Wu Y."/>
            <person name="Zhang Z."/>
            <person name="Ro D.K."/>
            <person name="Shang Y."/>
            <person name="Huang S."/>
            <person name="Yan J."/>
        </authorList>
    </citation>
    <scope>NUCLEOTIDE SEQUENCE [LARGE SCALE GENOMIC DNA]</scope>
    <source>
        <strain evidence="2">Ta-2019</strain>
    </source>
</reference>
<feature type="non-terminal residue" evidence="2">
    <location>
        <position position="1"/>
    </location>
</feature>
<dbReference type="OMA" id="HNESHLH"/>
<proteinExistence type="predicted"/>
<name>A0AA38G538_TAXCH</name>
<protein>
    <submittedName>
        <fullName evidence="2">Uncharacterized protein</fullName>
    </submittedName>
</protein>
<gene>
    <name evidence="2" type="ORF">KI387_025113</name>
</gene>
<organism evidence="2 3">
    <name type="scientific">Taxus chinensis</name>
    <name type="common">Chinese yew</name>
    <name type="synonym">Taxus wallichiana var. chinensis</name>
    <dbReference type="NCBI Taxonomy" id="29808"/>
    <lineage>
        <taxon>Eukaryota</taxon>
        <taxon>Viridiplantae</taxon>
        <taxon>Streptophyta</taxon>
        <taxon>Embryophyta</taxon>
        <taxon>Tracheophyta</taxon>
        <taxon>Spermatophyta</taxon>
        <taxon>Pinopsida</taxon>
        <taxon>Pinidae</taxon>
        <taxon>Conifers II</taxon>
        <taxon>Cupressales</taxon>
        <taxon>Taxaceae</taxon>
        <taxon>Taxus</taxon>
    </lineage>
</organism>
<sequence length="294" mass="32400">ESAMVVAKLVLPWQFEEISMQEMRALVLEKSTMCTYLRGEMIEILPCDVAIVLEGFVKQEGEDEFMTVPAVLVPSHTENHLANAVGKQFISATRQGTWFQADTRSRIIIFDISSIHNESHLHVSSASILSHSRRIPGRLSHEHEGLVSWPNKPYNSGKPGHSAVTKSDPGFPPLSEKAMQLSVFGSTVTGKKYSGRGGRFLRVPWGMGLRSRKSFSSFQSQIRKVYSSSALLSIQSQQGPAFQRRLKSQGYISSTSAGASNIPPYPRAIARKSVDDSSDGSVAEDEYIVQIDSP</sequence>
<feature type="region of interest" description="Disordered" evidence="1">
    <location>
        <begin position="254"/>
        <end position="285"/>
    </location>
</feature>
<dbReference type="EMBL" id="JAHRHJ020000005">
    <property type="protein sequence ID" value="KAH9316486.1"/>
    <property type="molecule type" value="Genomic_DNA"/>
</dbReference>
<dbReference type="AlphaFoldDB" id="A0AA38G538"/>
<evidence type="ECO:0000313" key="2">
    <source>
        <dbReference type="EMBL" id="KAH9316486.1"/>
    </source>
</evidence>
<keyword evidence="3" id="KW-1185">Reference proteome</keyword>
<feature type="compositionally biased region" description="Acidic residues" evidence="1">
    <location>
        <begin position="276"/>
        <end position="285"/>
    </location>
</feature>